<dbReference type="PROSITE" id="PS50275">
    <property type="entry name" value="SAC"/>
    <property type="match status" value="1"/>
</dbReference>
<protein>
    <recommendedName>
        <fullName evidence="8">SAC domain-containing protein</fullName>
    </recommendedName>
</protein>
<sequence length="364" mass="41409">MNGAPSYKMTSAVQIRGSIPLSWSQKPAFLNIRPRIKVSALENSSYQPTQLHFINLHRRYRRPIIILNLVKKRGNESRLSIEFRRAIDSINMVLPKDDQLKFLRFDLDTAFRTGSSNCTTFHGAKSSDEDNCSKLQQGILRTNCIDSLDRTNVAQYVYGLVALGHQLHSLEINGTPNLDLNHGLAYELMSIYEAMGDALAHQYGGSAAQNKIFAEFRGQCKLATRFLLFIRKVQRHCSNSFRDFDKQKAIDMFLGPFQQEDESPASSSDSYQPRLQRTASDSEVLRMPSSDLGYLSSSLLFSTPRWCAPVGRLRFDIGSPDLGGTYFRSTGNYFTDTDENSPLLWSQWSESEYEQELYESEDEE</sequence>
<comment type="subunit">
    <text evidence="6">Component of the PI(3,5)P2 regulatory complex at least composed of ATG18, SAC/FIG4, FAB1 and VAC14.</text>
</comment>
<name>A0A7C9EU17_OPUST</name>
<reference evidence="9" key="2">
    <citation type="submission" date="2020-07" db="EMBL/GenBank/DDBJ databases">
        <authorList>
            <person name="Vera ALvarez R."/>
            <person name="Arias-Moreno D.M."/>
            <person name="Jimenez-Jacinto V."/>
            <person name="Jimenez-Bremont J.F."/>
            <person name="Swaminathan K."/>
            <person name="Moose S.P."/>
            <person name="Guerrero-Gonzalez M.L."/>
            <person name="Marino-Ramirez L."/>
            <person name="Landsman D."/>
            <person name="Rodriguez-Kessler M."/>
            <person name="Delgado-Sanchez P."/>
        </authorList>
    </citation>
    <scope>NUCLEOTIDE SEQUENCE</scope>
    <source>
        <tissue evidence="9">Cladode</tissue>
    </source>
</reference>
<dbReference type="Pfam" id="PF02383">
    <property type="entry name" value="Syja_N"/>
    <property type="match status" value="1"/>
</dbReference>
<evidence type="ECO:0000259" key="8">
    <source>
        <dbReference type="PROSITE" id="PS50275"/>
    </source>
</evidence>
<feature type="domain" description="SAC" evidence="8">
    <location>
        <begin position="1"/>
        <end position="205"/>
    </location>
</feature>
<evidence type="ECO:0000256" key="7">
    <source>
        <dbReference type="SAM" id="MobiDB-lite"/>
    </source>
</evidence>
<organism evidence="9">
    <name type="scientific">Opuntia streptacantha</name>
    <name type="common">Prickly pear cactus</name>
    <name type="synonym">Opuntia cardona</name>
    <dbReference type="NCBI Taxonomy" id="393608"/>
    <lineage>
        <taxon>Eukaryota</taxon>
        <taxon>Viridiplantae</taxon>
        <taxon>Streptophyta</taxon>
        <taxon>Embryophyta</taxon>
        <taxon>Tracheophyta</taxon>
        <taxon>Spermatophyta</taxon>
        <taxon>Magnoliopsida</taxon>
        <taxon>eudicotyledons</taxon>
        <taxon>Gunneridae</taxon>
        <taxon>Pentapetalae</taxon>
        <taxon>Caryophyllales</taxon>
        <taxon>Cactineae</taxon>
        <taxon>Cactaceae</taxon>
        <taxon>Opuntioideae</taxon>
        <taxon>Opuntia</taxon>
    </lineage>
</organism>
<reference evidence="9" key="1">
    <citation type="journal article" date="2013" name="J. Plant Res.">
        <title>Effect of fungi and light on seed germination of three Opuntia species from semiarid lands of central Mexico.</title>
        <authorList>
            <person name="Delgado-Sanchez P."/>
            <person name="Jimenez-Bremont J.F."/>
            <person name="Guerrero-Gonzalez Mde L."/>
            <person name="Flores J."/>
        </authorList>
    </citation>
    <scope>NUCLEOTIDE SEQUENCE</scope>
    <source>
        <tissue evidence="9">Cladode</tissue>
    </source>
</reference>
<keyword evidence="3" id="KW-0378">Hydrolase</keyword>
<dbReference type="AlphaFoldDB" id="A0A7C9EU17"/>
<evidence type="ECO:0000256" key="3">
    <source>
        <dbReference type="ARBA" id="ARBA00022801"/>
    </source>
</evidence>
<dbReference type="EMBL" id="GISG01246947">
    <property type="protein sequence ID" value="MBA4670248.1"/>
    <property type="molecule type" value="Transcribed_RNA"/>
</dbReference>
<dbReference type="GO" id="GO:0043813">
    <property type="term" value="F:phosphatidylinositol-3,5-bisphosphate 5-phosphatase activity"/>
    <property type="evidence" value="ECO:0007669"/>
    <property type="project" value="InterPro"/>
</dbReference>
<dbReference type="PANTHER" id="PTHR45738">
    <property type="entry name" value="POLYPHOSPHOINOSITIDE PHOSPHATASE"/>
    <property type="match status" value="1"/>
</dbReference>
<dbReference type="InterPro" id="IPR043573">
    <property type="entry name" value="Fig4-like"/>
</dbReference>
<feature type="region of interest" description="Disordered" evidence="7">
    <location>
        <begin position="259"/>
        <end position="282"/>
    </location>
</feature>
<evidence type="ECO:0000256" key="2">
    <source>
        <dbReference type="ARBA" id="ARBA00022554"/>
    </source>
</evidence>
<evidence type="ECO:0000256" key="4">
    <source>
        <dbReference type="ARBA" id="ARBA00023136"/>
    </source>
</evidence>
<dbReference type="GO" id="GO:0046856">
    <property type="term" value="P:phosphatidylinositol dephosphorylation"/>
    <property type="evidence" value="ECO:0007669"/>
    <property type="project" value="InterPro"/>
</dbReference>
<evidence type="ECO:0000256" key="1">
    <source>
        <dbReference type="ARBA" id="ARBA00004148"/>
    </source>
</evidence>
<comment type="catalytic activity">
    <reaction evidence="5">
        <text>a 1,2-diacyl-sn-glycero-3-phospho-(1D-myo-inositol-3,5-bisphosphate) + H2O = a 1,2-diacyl-sn-glycero-3-phospho-(1D-myo-inositol-3-phosphate) + phosphate</text>
        <dbReference type="Rhea" id="RHEA:32955"/>
        <dbReference type="ChEBI" id="CHEBI:15377"/>
        <dbReference type="ChEBI" id="CHEBI:43474"/>
        <dbReference type="ChEBI" id="CHEBI:57923"/>
        <dbReference type="ChEBI" id="CHEBI:58088"/>
    </reaction>
</comment>
<accession>A0A7C9EU17</accession>
<evidence type="ECO:0000256" key="5">
    <source>
        <dbReference type="ARBA" id="ARBA00023337"/>
    </source>
</evidence>
<dbReference type="GO" id="GO:0005774">
    <property type="term" value="C:vacuolar membrane"/>
    <property type="evidence" value="ECO:0007669"/>
    <property type="project" value="UniProtKB-SubCell"/>
</dbReference>
<comment type="subcellular location">
    <subcellularLocation>
        <location evidence="1">Vacuole membrane</location>
        <topology evidence="1">Peripheral membrane protein</topology>
    </subcellularLocation>
</comment>
<dbReference type="PANTHER" id="PTHR45738:SF25">
    <property type="entry name" value="PHOSPHOINOSITIDE PHOSPHATASE SAC3-RELATED"/>
    <property type="match status" value="1"/>
</dbReference>
<keyword evidence="4" id="KW-0472">Membrane</keyword>
<feature type="compositionally biased region" description="Polar residues" evidence="7">
    <location>
        <begin position="264"/>
        <end position="281"/>
    </location>
</feature>
<evidence type="ECO:0000256" key="6">
    <source>
        <dbReference type="ARBA" id="ARBA00023464"/>
    </source>
</evidence>
<proteinExistence type="predicted"/>
<evidence type="ECO:0000313" key="9">
    <source>
        <dbReference type="EMBL" id="MBA4670248.1"/>
    </source>
</evidence>
<keyword evidence="2" id="KW-0926">Vacuole</keyword>
<dbReference type="InterPro" id="IPR002013">
    <property type="entry name" value="SAC_dom"/>
</dbReference>